<keyword evidence="4" id="KW-1185">Reference proteome</keyword>
<dbReference type="PROSITE" id="PS50925">
    <property type="entry name" value="BLUF"/>
    <property type="match status" value="1"/>
</dbReference>
<protein>
    <submittedName>
        <fullName evidence="3">BLUF domain-containing protein</fullName>
    </submittedName>
</protein>
<dbReference type="SMR" id="A0A7T4R009"/>
<feature type="domain" description="BLUF" evidence="2">
    <location>
        <begin position="10"/>
        <end position="101"/>
    </location>
</feature>
<gene>
    <name evidence="3" type="ORF">I6N98_16570</name>
</gene>
<dbReference type="Proteomes" id="UP000596063">
    <property type="component" value="Chromosome"/>
</dbReference>
<evidence type="ECO:0000259" key="2">
    <source>
        <dbReference type="PROSITE" id="PS50925"/>
    </source>
</evidence>
<feature type="coiled-coil region" evidence="1">
    <location>
        <begin position="18"/>
        <end position="45"/>
    </location>
</feature>
<proteinExistence type="predicted"/>
<dbReference type="GO" id="GO:0009882">
    <property type="term" value="F:blue light photoreceptor activity"/>
    <property type="evidence" value="ECO:0007669"/>
    <property type="project" value="InterPro"/>
</dbReference>
<dbReference type="EMBL" id="CP066167">
    <property type="protein sequence ID" value="QQD17934.1"/>
    <property type="molecule type" value="Genomic_DNA"/>
</dbReference>
<dbReference type="RefSeq" id="WP_198569433.1">
    <property type="nucleotide sequence ID" value="NZ_CP066167.1"/>
</dbReference>
<dbReference type="SUPFAM" id="SSF54975">
    <property type="entry name" value="Acylphosphatase/BLUF domain-like"/>
    <property type="match status" value="1"/>
</dbReference>
<evidence type="ECO:0000313" key="4">
    <source>
        <dbReference type="Proteomes" id="UP000596063"/>
    </source>
</evidence>
<dbReference type="Gene3D" id="3.30.70.100">
    <property type="match status" value="1"/>
</dbReference>
<dbReference type="SMART" id="SM01034">
    <property type="entry name" value="BLUF"/>
    <property type="match status" value="1"/>
</dbReference>
<dbReference type="Pfam" id="PF04940">
    <property type="entry name" value="BLUF"/>
    <property type="match status" value="1"/>
</dbReference>
<dbReference type="GO" id="GO:0071949">
    <property type="term" value="F:FAD binding"/>
    <property type="evidence" value="ECO:0007669"/>
    <property type="project" value="InterPro"/>
</dbReference>
<dbReference type="KEGG" id="snan:I6N98_16570"/>
<reference evidence="3 4" key="1">
    <citation type="submission" date="2020-12" db="EMBL/GenBank/DDBJ databases">
        <authorList>
            <person name="Shan Y."/>
        </authorList>
    </citation>
    <scope>NUCLEOTIDE SEQUENCE [LARGE SCALE GENOMIC DNA]</scope>
    <source>
        <strain evidence="4">csc3.9</strain>
    </source>
</reference>
<accession>A0A7T4R009</accession>
<evidence type="ECO:0000256" key="1">
    <source>
        <dbReference type="SAM" id="Coils"/>
    </source>
</evidence>
<keyword evidence="1" id="KW-0175">Coiled coil</keyword>
<name>A0A7T4R009_9GAMM</name>
<evidence type="ECO:0000313" key="3">
    <source>
        <dbReference type="EMBL" id="QQD17934.1"/>
    </source>
</evidence>
<dbReference type="InterPro" id="IPR036046">
    <property type="entry name" value="Acylphosphatase-like_dom_sf"/>
</dbReference>
<organism evidence="3 4">
    <name type="scientific">Spongiibacter nanhainus</name>
    <dbReference type="NCBI Taxonomy" id="2794344"/>
    <lineage>
        <taxon>Bacteria</taxon>
        <taxon>Pseudomonadati</taxon>
        <taxon>Pseudomonadota</taxon>
        <taxon>Gammaproteobacteria</taxon>
        <taxon>Cellvibrionales</taxon>
        <taxon>Spongiibacteraceae</taxon>
        <taxon>Spongiibacter</taxon>
    </lineage>
</organism>
<dbReference type="InterPro" id="IPR007024">
    <property type="entry name" value="BLUF_domain"/>
</dbReference>
<dbReference type="AlphaFoldDB" id="A0A7T4R009"/>
<sequence>MTKNNFEEDLVRCIYASTAAKELQLADLKELLVEARKKNAELGVTGILLYENGALFQVLEGTSSTIEQLYNTIKSDKRHQRIIKLIYEPIEAREFANWSMGLATVSLDELNEIEGLNDFFCRGKCFTDLDEGRVKKLLAAFKEGRWRNTISG</sequence>